<dbReference type="RefSeq" id="WP_136110018.1">
    <property type="nucleotide sequence ID" value="NZ_CAAHRJ010000003.1"/>
</dbReference>
<accession>A0A8B6IZI9</accession>
<evidence type="ECO:0000256" key="3">
    <source>
        <dbReference type="ARBA" id="ARBA00022729"/>
    </source>
</evidence>
<keyword evidence="7" id="KW-0812">Transmembrane</keyword>
<keyword evidence="7" id="KW-1133">Transmembrane helix</keyword>
<reference evidence="10 11" key="1">
    <citation type="submission" date="2019-04" db="EMBL/GenBank/DDBJ databases">
        <authorList>
            <consortium name="Pathogen Informatics"/>
        </authorList>
    </citation>
    <scope>NUCLEOTIDE SEQUENCE [LARGE SCALE GENOMIC DNA]</scope>
    <source>
        <strain evidence="10 11">K36395</strain>
    </source>
</reference>
<keyword evidence="7" id="KW-0472">Membrane</keyword>
<dbReference type="SUPFAM" id="SSF57997">
    <property type="entry name" value="Tropomyosin"/>
    <property type="match status" value="1"/>
</dbReference>
<proteinExistence type="predicted"/>
<dbReference type="AlphaFoldDB" id="A0A8B6IZI9"/>
<dbReference type="NCBIfam" id="TIGR01167">
    <property type="entry name" value="LPXTG_anchor"/>
    <property type="match status" value="1"/>
</dbReference>
<feature type="transmembrane region" description="Helical" evidence="7">
    <location>
        <begin position="726"/>
        <end position="747"/>
    </location>
</feature>
<dbReference type="PROSITE" id="PS50847">
    <property type="entry name" value="GRAM_POS_ANCHORING"/>
    <property type="match status" value="1"/>
</dbReference>
<feature type="coiled-coil region" evidence="5">
    <location>
        <begin position="438"/>
        <end position="573"/>
    </location>
</feature>
<keyword evidence="4" id="KW-0572">Peptidoglycan-anchor</keyword>
<dbReference type="Pfam" id="PF13529">
    <property type="entry name" value="Peptidase_C39_2"/>
    <property type="match status" value="1"/>
</dbReference>
<dbReference type="Proteomes" id="UP000353394">
    <property type="component" value="Unassembled WGS sequence"/>
</dbReference>
<protein>
    <submittedName>
        <fullName evidence="10">Laminin subunit alpha</fullName>
    </submittedName>
</protein>
<keyword evidence="3 8" id="KW-0732">Signal</keyword>
<dbReference type="EMBL" id="CAAIJW010000004">
    <property type="protein sequence ID" value="VHD03996.1"/>
    <property type="molecule type" value="Genomic_DNA"/>
</dbReference>
<gene>
    <name evidence="10" type="ORF">SAMEA1711581_00702</name>
</gene>
<evidence type="ECO:0000256" key="8">
    <source>
        <dbReference type="SAM" id="SignalP"/>
    </source>
</evidence>
<evidence type="ECO:0000313" key="10">
    <source>
        <dbReference type="EMBL" id="VHD03996.1"/>
    </source>
</evidence>
<feature type="domain" description="Gram-positive cocci surface proteins LPxTG" evidence="9">
    <location>
        <begin position="720"/>
        <end position="753"/>
    </location>
</feature>
<dbReference type="Gene3D" id="3.90.70.10">
    <property type="entry name" value="Cysteine proteinases"/>
    <property type="match status" value="1"/>
</dbReference>
<evidence type="ECO:0000256" key="4">
    <source>
        <dbReference type="ARBA" id="ARBA00023088"/>
    </source>
</evidence>
<evidence type="ECO:0000256" key="2">
    <source>
        <dbReference type="ARBA" id="ARBA00022525"/>
    </source>
</evidence>
<feature type="coiled-coil region" evidence="5">
    <location>
        <begin position="67"/>
        <end position="216"/>
    </location>
</feature>
<organism evidence="10 11">
    <name type="scientific">Streptococcus pyogenes</name>
    <dbReference type="NCBI Taxonomy" id="1314"/>
    <lineage>
        <taxon>Bacteria</taxon>
        <taxon>Bacillati</taxon>
        <taxon>Bacillota</taxon>
        <taxon>Bacilli</taxon>
        <taxon>Lactobacillales</taxon>
        <taxon>Streptococcaceae</taxon>
        <taxon>Streptococcus</taxon>
    </lineage>
</organism>
<dbReference type="Pfam" id="PF00746">
    <property type="entry name" value="Gram_pos_anchor"/>
    <property type="match status" value="1"/>
</dbReference>
<evidence type="ECO:0000256" key="6">
    <source>
        <dbReference type="SAM" id="MobiDB-lite"/>
    </source>
</evidence>
<dbReference type="InterPro" id="IPR019931">
    <property type="entry name" value="LPXTG_anchor"/>
</dbReference>
<feature type="coiled-coil region" evidence="5">
    <location>
        <begin position="602"/>
        <end position="632"/>
    </location>
</feature>
<dbReference type="InterPro" id="IPR039564">
    <property type="entry name" value="Peptidase_C39-like"/>
</dbReference>
<evidence type="ECO:0000259" key="9">
    <source>
        <dbReference type="PROSITE" id="PS50847"/>
    </source>
</evidence>
<keyword evidence="1" id="KW-0134">Cell wall</keyword>
<feature type="region of interest" description="Disordered" evidence="6">
    <location>
        <begin position="27"/>
        <end position="51"/>
    </location>
</feature>
<sequence length="753" mass="80796">MKQIKVLTGIAVATLSTGAGIVHAEDVTSTPSINEPQVSSETAKTPQVTENQVNSAKVTAVQATSDVNNQQIVVDEAQKQKDQSQQNLVKATSTVTEAEKVAAEATPEVVKEATKAVTEAKEAVTDAEANVADAQKTEQKANQEVQSQAKTVDENVKVVADKESEVKQAEGAVTTAQEAIDSTTANTDLAVAEKVVAEKTTNVVTAETNLTEAQKQDAKIAEEKRLEEQEVVKKQLAVTDTQTLLKKLVTEINNEKVNTSLENQAYFNQRDGSWAGYYGNYTFAATGCVPSSLAMVFTELARRQITPTEIANYLWNNSNEFNKNYGGTSGKGLVQATKHFGFVPTHLASQSAIVEALQAGHHVLAAVQQDKFSPWGINYSHEIVLRGYSNGNTYVYDPYNRANIGWYPVANLWNEQSRDAIDTSSVGVPFFKITTQKMAQLEAQKAQVQSSLNTAKNQLAKTQDVLRTLEATPLKTPEAQAKLNQAKEALALAQADYTKAQEAVKLASQDLAVKEETLKNAQADLLTKQTALKDAQTVLVASQVKLADLKATLATVENNVKKAQATLTEAKAIVGQKQAKLLALQNAPKILADAQAKLVTAKNDLANKMAILDEAVAKLKSLQAVQAEAQKQYHVVFEAYKAVRDAKEQAKLAESYNHIIAGGGEAIPVVDETGKITGYVDGSQKAVANEVTLALTSNGAPLESPVNKENQNVTKSSQALPHTGEAGLSLLSIVGAGIISTLGLVSLKKRRTH</sequence>
<comment type="caution">
    <text evidence="10">The sequence shown here is derived from an EMBL/GenBank/DDBJ whole genome shotgun (WGS) entry which is preliminary data.</text>
</comment>
<evidence type="ECO:0000256" key="1">
    <source>
        <dbReference type="ARBA" id="ARBA00022512"/>
    </source>
</evidence>
<keyword evidence="5" id="KW-0175">Coiled coil</keyword>
<evidence type="ECO:0000256" key="7">
    <source>
        <dbReference type="SAM" id="Phobius"/>
    </source>
</evidence>
<feature type="chain" id="PRO_5032993490" evidence="8">
    <location>
        <begin position="25"/>
        <end position="753"/>
    </location>
</feature>
<name>A0A8B6IZI9_STRPY</name>
<evidence type="ECO:0000256" key="5">
    <source>
        <dbReference type="SAM" id="Coils"/>
    </source>
</evidence>
<evidence type="ECO:0000313" key="11">
    <source>
        <dbReference type="Proteomes" id="UP000353394"/>
    </source>
</evidence>
<keyword evidence="2" id="KW-0964">Secreted</keyword>
<feature type="signal peptide" evidence="8">
    <location>
        <begin position="1"/>
        <end position="24"/>
    </location>
</feature>